<dbReference type="PANTHER" id="PTHR31465:SF15">
    <property type="entry name" value="LIPID TRANSPORTER ATNI-RELATED"/>
    <property type="match status" value="1"/>
</dbReference>
<dbReference type="PANTHER" id="PTHR31465">
    <property type="entry name" value="PROTEIN RTA1-RELATED"/>
    <property type="match status" value="1"/>
</dbReference>
<reference evidence="7" key="1">
    <citation type="submission" date="2022-12" db="EMBL/GenBank/DDBJ databases">
        <authorList>
            <person name="Petersen C."/>
        </authorList>
    </citation>
    <scope>NUCLEOTIDE SEQUENCE</scope>
    <source>
        <strain evidence="7">IBT 21472</strain>
    </source>
</reference>
<evidence type="ECO:0000256" key="5">
    <source>
        <dbReference type="SAM" id="MobiDB-lite"/>
    </source>
</evidence>
<feature type="transmembrane region" description="Helical" evidence="6">
    <location>
        <begin position="151"/>
        <end position="169"/>
    </location>
</feature>
<evidence type="ECO:0000313" key="8">
    <source>
        <dbReference type="Proteomes" id="UP001147746"/>
    </source>
</evidence>
<protein>
    <recommendedName>
        <fullName evidence="9">RTA1 domain protein</fullName>
    </recommendedName>
</protein>
<feature type="transmembrane region" description="Helical" evidence="6">
    <location>
        <begin position="239"/>
        <end position="257"/>
    </location>
</feature>
<dbReference type="AlphaFoldDB" id="A0A9W9HGB4"/>
<feature type="compositionally biased region" description="Basic and acidic residues" evidence="5">
    <location>
        <begin position="321"/>
        <end position="330"/>
    </location>
</feature>
<evidence type="ECO:0000256" key="4">
    <source>
        <dbReference type="ARBA" id="ARBA00023136"/>
    </source>
</evidence>
<keyword evidence="2 6" id="KW-0812">Transmembrane</keyword>
<feature type="compositionally biased region" description="Polar residues" evidence="5">
    <location>
        <begin position="339"/>
        <end position="351"/>
    </location>
</feature>
<comment type="subcellular location">
    <subcellularLocation>
        <location evidence="1">Membrane</location>
        <topology evidence="1">Multi-pass membrane protein</topology>
    </subcellularLocation>
</comment>
<evidence type="ECO:0000256" key="3">
    <source>
        <dbReference type="ARBA" id="ARBA00022989"/>
    </source>
</evidence>
<evidence type="ECO:0008006" key="9">
    <source>
        <dbReference type="Google" id="ProtNLM"/>
    </source>
</evidence>
<evidence type="ECO:0000256" key="6">
    <source>
        <dbReference type="SAM" id="Phobius"/>
    </source>
</evidence>
<gene>
    <name evidence="7" type="ORF">N7476_007678</name>
</gene>
<comment type="caution">
    <text evidence="7">The sequence shown here is derived from an EMBL/GenBank/DDBJ whole genome shotgun (WGS) entry which is preliminary data.</text>
</comment>
<dbReference type="Pfam" id="PF04479">
    <property type="entry name" value="RTA1"/>
    <property type="match status" value="1"/>
</dbReference>
<proteinExistence type="predicted"/>
<evidence type="ECO:0000256" key="2">
    <source>
        <dbReference type="ARBA" id="ARBA00022692"/>
    </source>
</evidence>
<dbReference type="GO" id="GO:0016020">
    <property type="term" value="C:membrane"/>
    <property type="evidence" value="ECO:0007669"/>
    <property type="project" value="UniProtKB-SubCell"/>
</dbReference>
<accession>A0A9W9HGB4</accession>
<feature type="transmembrane region" description="Helical" evidence="6">
    <location>
        <begin position="189"/>
        <end position="211"/>
    </location>
</feature>
<evidence type="ECO:0000313" key="7">
    <source>
        <dbReference type="EMBL" id="KAJ5311818.1"/>
    </source>
</evidence>
<keyword evidence="8" id="KW-1185">Reference proteome</keyword>
<organism evidence="7 8">
    <name type="scientific">Penicillium atrosanguineum</name>
    <dbReference type="NCBI Taxonomy" id="1132637"/>
    <lineage>
        <taxon>Eukaryota</taxon>
        <taxon>Fungi</taxon>
        <taxon>Dikarya</taxon>
        <taxon>Ascomycota</taxon>
        <taxon>Pezizomycotina</taxon>
        <taxon>Eurotiomycetes</taxon>
        <taxon>Eurotiomycetidae</taxon>
        <taxon>Eurotiales</taxon>
        <taxon>Aspergillaceae</taxon>
        <taxon>Penicillium</taxon>
    </lineage>
</organism>
<reference evidence="7" key="2">
    <citation type="journal article" date="2023" name="IMA Fungus">
        <title>Comparative genomic study of the Penicillium genus elucidates a diverse pangenome and 15 lateral gene transfer events.</title>
        <authorList>
            <person name="Petersen C."/>
            <person name="Sorensen T."/>
            <person name="Nielsen M.R."/>
            <person name="Sondergaard T.E."/>
            <person name="Sorensen J.L."/>
            <person name="Fitzpatrick D.A."/>
            <person name="Frisvad J.C."/>
            <person name="Nielsen K.L."/>
        </authorList>
    </citation>
    <scope>NUCLEOTIDE SEQUENCE</scope>
    <source>
        <strain evidence="7">IBT 21472</strain>
    </source>
</reference>
<keyword evidence="4 6" id="KW-0472">Membrane</keyword>
<evidence type="ECO:0000256" key="1">
    <source>
        <dbReference type="ARBA" id="ARBA00004141"/>
    </source>
</evidence>
<sequence>MTSTVTSAATSTSVSSTASATCVNNIPPGKNGYLPPESCDAVLYYVPSFAAAILFCALYGLTTIVHIVQAVAYKKGYAWVVIMGAAWELGAFVFRTLQTRHQNSDLFDTGYTIFFLLAPIWINAFLYMTLGRMVNFFLPDKKLGRINARRFGLIFVCLDILAFMVQLGGAALSSNTGESIKTVMLGLHLYMGGIGLQELFILCFLALTIHLHRKLLQLERSGTETDLQKLSHGSYPWRWLFYTIYVALGLITVRIIFRIAQYAQGTSTSNQILTHEVYEYVFDAVPMFLALIVLNVFHPGRILQGPDSKFIKLTRAEKKEKKRTARMEKERKKRGSWGSDDSASYSLQTHGTRGHAPEYSGHEYGV</sequence>
<keyword evidence="3 6" id="KW-1133">Transmembrane helix</keyword>
<feature type="region of interest" description="Disordered" evidence="5">
    <location>
        <begin position="321"/>
        <end position="366"/>
    </location>
</feature>
<dbReference type="EMBL" id="JAPZBO010000007">
    <property type="protein sequence ID" value="KAJ5311818.1"/>
    <property type="molecule type" value="Genomic_DNA"/>
</dbReference>
<feature type="transmembrane region" description="Helical" evidence="6">
    <location>
        <begin position="277"/>
        <end position="297"/>
    </location>
</feature>
<dbReference type="InterPro" id="IPR007568">
    <property type="entry name" value="RTA1"/>
</dbReference>
<feature type="transmembrane region" description="Helical" evidence="6">
    <location>
        <begin position="109"/>
        <end position="130"/>
    </location>
</feature>
<name>A0A9W9HGB4_9EURO</name>
<feature type="transmembrane region" description="Helical" evidence="6">
    <location>
        <begin position="77"/>
        <end position="97"/>
    </location>
</feature>
<dbReference type="Proteomes" id="UP001147746">
    <property type="component" value="Unassembled WGS sequence"/>
</dbReference>
<feature type="transmembrane region" description="Helical" evidence="6">
    <location>
        <begin position="44"/>
        <end position="65"/>
    </location>
</feature>